<organism evidence="3 4">
    <name type="scientific">Labilithrix luteola</name>
    <dbReference type="NCBI Taxonomy" id="1391654"/>
    <lineage>
        <taxon>Bacteria</taxon>
        <taxon>Pseudomonadati</taxon>
        <taxon>Myxococcota</taxon>
        <taxon>Polyangia</taxon>
        <taxon>Polyangiales</taxon>
        <taxon>Labilitrichaceae</taxon>
        <taxon>Labilithrix</taxon>
    </lineage>
</organism>
<dbReference type="InterPro" id="IPR011250">
    <property type="entry name" value="OMP/PagP_B-barrel"/>
</dbReference>
<dbReference type="Proteomes" id="UP000064967">
    <property type="component" value="Chromosome"/>
</dbReference>
<dbReference type="KEGG" id="llu:AKJ09_01821"/>
<evidence type="ECO:0000256" key="2">
    <source>
        <dbReference type="SAM" id="SignalP"/>
    </source>
</evidence>
<feature type="signal peptide" evidence="2">
    <location>
        <begin position="1"/>
        <end position="25"/>
    </location>
</feature>
<reference evidence="3 4" key="1">
    <citation type="submission" date="2015-08" db="EMBL/GenBank/DDBJ databases">
        <authorList>
            <person name="Babu N.S."/>
            <person name="Beckwith C.J."/>
            <person name="Beseler K.G."/>
            <person name="Brison A."/>
            <person name="Carone J.V."/>
            <person name="Caskin T.P."/>
            <person name="Diamond M."/>
            <person name="Durham M.E."/>
            <person name="Foxe J.M."/>
            <person name="Go M."/>
            <person name="Henderson B.A."/>
            <person name="Jones I.B."/>
            <person name="McGettigan J.A."/>
            <person name="Micheletti S.J."/>
            <person name="Nasrallah M.E."/>
            <person name="Ortiz D."/>
            <person name="Piller C.R."/>
            <person name="Privatt S.R."/>
            <person name="Schneider S.L."/>
            <person name="Sharp S."/>
            <person name="Smith T.C."/>
            <person name="Stanton J.D."/>
            <person name="Ullery H.E."/>
            <person name="Wilson R.J."/>
            <person name="Serrano M.G."/>
            <person name="Buck G."/>
            <person name="Lee V."/>
            <person name="Wang Y."/>
            <person name="Carvalho R."/>
            <person name="Voegtly L."/>
            <person name="Shi R."/>
            <person name="Duckworth R."/>
            <person name="Johnson A."/>
            <person name="Loviza R."/>
            <person name="Walstead R."/>
            <person name="Shah Z."/>
            <person name="Kiflezghi M."/>
            <person name="Wade K."/>
            <person name="Ball S.L."/>
            <person name="Bradley K.W."/>
            <person name="Asai D.J."/>
            <person name="Bowman C.A."/>
            <person name="Russell D.A."/>
            <person name="Pope W.H."/>
            <person name="Jacobs-Sera D."/>
            <person name="Hendrix R.W."/>
            <person name="Hatfull G.F."/>
        </authorList>
    </citation>
    <scope>NUCLEOTIDE SEQUENCE [LARGE SCALE GENOMIC DNA]</scope>
    <source>
        <strain evidence="3 4">DSM 27648</strain>
    </source>
</reference>
<dbReference type="EMBL" id="CP012333">
    <property type="protein sequence ID" value="AKU95157.1"/>
    <property type="molecule type" value="Genomic_DNA"/>
</dbReference>
<proteinExistence type="predicted"/>
<dbReference type="AlphaFoldDB" id="A0A0K1PNR4"/>
<protein>
    <recommendedName>
        <fullName evidence="5">Outer membrane protein beta-barrel domain-containing protein</fullName>
    </recommendedName>
</protein>
<gene>
    <name evidence="3" type="ORF">AKJ09_01821</name>
</gene>
<evidence type="ECO:0000313" key="4">
    <source>
        <dbReference type="Proteomes" id="UP000064967"/>
    </source>
</evidence>
<feature type="chain" id="PRO_5005466339" description="Outer membrane protein beta-barrel domain-containing protein" evidence="2">
    <location>
        <begin position="26"/>
        <end position="234"/>
    </location>
</feature>
<evidence type="ECO:0000313" key="3">
    <source>
        <dbReference type="EMBL" id="AKU95157.1"/>
    </source>
</evidence>
<keyword evidence="4" id="KW-1185">Reference proteome</keyword>
<dbReference type="SUPFAM" id="SSF56925">
    <property type="entry name" value="OMPA-like"/>
    <property type="match status" value="1"/>
</dbReference>
<keyword evidence="2" id="KW-0732">Signal</keyword>
<dbReference type="Gene3D" id="2.40.160.20">
    <property type="match status" value="1"/>
</dbReference>
<accession>A0A0K1PNR4</accession>
<sequence>MRSSSTSWFALTAASVVMSVSSVSAAQQSPPPVQPATPSPSNPSGRVPSSTQQAPGEAGTTTTTSAATTAAQPPPVVEGTAMRAPVVEEPEGRMLVARGNTGFQASVAPGVVIVNGEAGFSLGVRVGYGFDTGSVILVPSGRFAGYFFDRTALAVMPSLKVLLPIDRWAPFIEGGIGYGHVSDPSTNGAAYLAGGGLMVYIDPRFAIGAEAYYQGISGSDFNAVVFGPTFAAAF</sequence>
<feature type="region of interest" description="Disordered" evidence="1">
    <location>
        <begin position="20"/>
        <end position="82"/>
    </location>
</feature>
<evidence type="ECO:0008006" key="5">
    <source>
        <dbReference type="Google" id="ProtNLM"/>
    </source>
</evidence>
<dbReference type="STRING" id="1391654.AKJ09_01821"/>
<name>A0A0K1PNR4_9BACT</name>
<feature type="compositionally biased region" description="Pro residues" evidence="1">
    <location>
        <begin position="29"/>
        <end position="41"/>
    </location>
</feature>
<dbReference type="RefSeq" id="WP_146646649.1">
    <property type="nucleotide sequence ID" value="NZ_CP012333.1"/>
</dbReference>
<evidence type="ECO:0000256" key="1">
    <source>
        <dbReference type="SAM" id="MobiDB-lite"/>
    </source>
</evidence>
<feature type="compositionally biased region" description="Low complexity" evidence="1">
    <location>
        <begin position="51"/>
        <end position="71"/>
    </location>
</feature>